<dbReference type="Pfam" id="PF13088">
    <property type="entry name" value="BNR_2"/>
    <property type="match status" value="1"/>
</dbReference>
<dbReference type="Gene3D" id="2.120.10.10">
    <property type="match status" value="2"/>
</dbReference>
<evidence type="ECO:0000313" key="2">
    <source>
        <dbReference type="EMBL" id="MBD2862866.1"/>
    </source>
</evidence>
<dbReference type="PANTHER" id="PTHR43752">
    <property type="entry name" value="BNR/ASP-BOX REPEAT FAMILY PROTEIN"/>
    <property type="match status" value="1"/>
</dbReference>
<dbReference type="InterPro" id="IPR011040">
    <property type="entry name" value="Sialidase"/>
</dbReference>
<dbReference type="SUPFAM" id="SSF50939">
    <property type="entry name" value="Sialidases"/>
    <property type="match status" value="1"/>
</dbReference>
<protein>
    <submittedName>
        <fullName evidence="2">Exo-alpha-sialidase</fullName>
    </submittedName>
</protein>
<gene>
    <name evidence="2" type="ORF">IDH45_12815</name>
</gene>
<dbReference type="PANTHER" id="PTHR43752:SF2">
    <property type="entry name" value="BNR_ASP-BOX REPEAT FAMILY PROTEIN"/>
    <property type="match status" value="1"/>
</dbReference>
<dbReference type="AlphaFoldDB" id="A0A927CAT9"/>
<evidence type="ECO:0000313" key="3">
    <source>
        <dbReference type="Proteomes" id="UP000639396"/>
    </source>
</evidence>
<dbReference type="InterPro" id="IPR036278">
    <property type="entry name" value="Sialidase_sf"/>
</dbReference>
<dbReference type="RefSeq" id="WP_190928144.1">
    <property type="nucleotide sequence ID" value="NZ_JACXJA010000015.1"/>
</dbReference>
<proteinExistence type="predicted"/>
<comment type="caution">
    <text evidence="2">The sequence shown here is derived from an EMBL/GenBank/DDBJ whole genome shotgun (WGS) entry which is preliminary data.</text>
</comment>
<sequence length="429" mass="49086">MKTHEQVQHQCWSEEWRRTNPDIIVYLPKQPQGEDADNEHFLVFEAAYDGDLLAMWTRGEAEGGRNVHVALSRSKDGGATWGEPIILAGPREGEGNIASWGFPVVSRSGRIYCFFNRFTGVVDAHRQFTGLMECSYSDDNGYTWKKGGSVEVRRSRYDHPDPKVPSNWIVWQNPVRDTRGRQIIGFTRHESKVYWNRTKQLKCEWIRFDNIDDGPDPQQLKLTWLPEDEGELSVPSAGNPERSYAEEPSVVLLPDGRLFCVMRTTTGRIWYSVSSDDGATWRKPEVMRYSDNGEDVLQPVAPCPVYALQDGRFLLVYHNNDGSRVNEEGKSLPRTPAFIALGEYRAEAHQPIWFSEPKQFADSDGVAIGPSRRGLEQIPAPYRTEVATYTSLTEQNGNRILWYPDRKHFLLGRYITDQWLEELVVPATE</sequence>
<evidence type="ECO:0000259" key="1">
    <source>
        <dbReference type="Pfam" id="PF13088"/>
    </source>
</evidence>
<keyword evidence="3" id="KW-1185">Reference proteome</keyword>
<accession>A0A927CAT9</accession>
<feature type="domain" description="Sialidase" evidence="1">
    <location>
        <begin position="50"/>
        <end position="341"/>
    </location>
</feature>
<name>A0A927CAT9_9BACL</name>
<dbReference type="EMBL" id="JACXJA010000015">
    <property type="protein sequence ID" value="MBD2862866.1"/>
    <property type="molecule type" value="Genomic_DNA"/>
</dbReference>
<dbReference type="Proteomes" id="UP000639396">
    <property type="component" value="Unassembled WGS sequence"/>
</dbReference>
<organism evidence="2 3">
    <name type="scientific">Paenibacillus oceani</name>
    <dbReference type="NCBI Taxonomy" id="2772510"/>
    <lineage>
        <taxon>Bacteria</taxon>
        <taxon>Bacillati</taxon>
        <taxon>Bacillota</taxon>
        <taxon>Bacilli</taxon>
        <taxon>Bacillales</taxon>
        <taxon>Paenibacillaceae</taxon>
        <taxon>Paenibacillus</taxon>
    </lineage>
</organism>
<reference evidence="2" key="1">
    <citation type="submission" date="2020-09" db="EMBL/GenBank/DDBJ databases">
        <title>A novel bacterium of genus Paenibacillus, isolated from South China Sea.</title>
        <authorList>
            <person name="Huang H."/>
            <person name="Mo K."/>
            <person name="Hu Y."/>
        </authorList>
    </citation>
    <scope>NUCLEOTIDE SEQUENCE</scope>
    <source>
        <strain evidence="2">IB182363</strain>
    </source>
</reference>
<dbReference type="CDD" id="cd15482">
    <property type="entry name" value="Sialidase_non-viral"/>
    <property type="match status" value="1"/>
</dbReference>